<gene>
    <name evidence="2" type="ORF">GLRG_05746</name>
</gene>
<organism evidence="3">
    <name type="scientific">Colletotrichum graminicola (strain M1.001 / M2 / FGSC 10212)</name>
    <name type="common">Maize anthracnose fungus</name>
    <name type="synonym">Glomerella graminicola</name>
    <dbReference type="NCBI Taxonomy" id="645133"/>
    <lineage>
        <taxon>Eukaryota</taxon>
        <taxon>Fungi</taxon>
        <taxon>Dikarya</taxon>
        <taxon>Ascomycota</taxon>
        <taxon>Pezizomycotina</taxon>
        <taxon>Sordariomycetes</taxon>
        <taxon>Hypocreomycetidae</taxon>
        <taxon>Glomerellales</taxon>
        <taxon>Glomerellaceae</taxon>
        <taxon>Colletotrichum</taxon>
        <taxon>Colletotrichum graminicola species complex</taxon>
    </lineage>
</organism>
<name>E3QIJ2_COLGM</name>
<feature type="region of interest" description="Disordered" evidence="1">
    <location>
        <begin position="185"/>
        <end position="239"/>
    </location>
</feature>
<dbReference type="OrthoDB" id="4851276at2759"/>
<reference evidence="3" key="1">
    <citation type="journal article" date="2012" name="Nat. Genet.">
        <title>Lifestyle transitions in plant pathogenic Colletotrichum fungi deciphered by genome and transcriptome analyses.</title>
        <authorList>
            <person name="O'Connell R.J."/>
            <person name="Thon M.R."/>
            <person name="Hacquard S."/>
            <person name="Amyotte S.G."/>
            <person name="Kleemann J."/>
            <person name="Torres M.F."/>
            <person name="Damm U."/>
            <person name="Buiate E.A."/>
            <person name="Epstein L."/>
            <person name="Alkan N."/>
            <person name="Altmueller J."/>
            <person name="Alvarado-Balderrama L."/>
            <person name="Bauser C.A."/>
            <person name="Becker C."/>
            <person name="Birren B.W."/>
            <person name="Chen Z."/>
            <person name="Choi J."/>
            <person name="Crouch J.A."/>
            <person name="Duvick J.P."/>
            <person name="Farman M.A."/>
            <person name="Gan P."/>
            <person name="Heiman D."/>
            <person name="Henrissat B."/>
            <person name="Howard R.J."/>
            <person name="Kabbage M."/>
            <person name="Koch C."/>
            <person name="Kracher B."/>
            <person name="Kubo Y."/>
            <person name="Law A.D."/>
            <person name="Lebrun M.-H."/>
            <person name="Lee Y.-H."/>
            <person name="Miyara I."/>
            <person name="Moore N."/>
            <person name="Neumann U."/>
            <person name="Nordstroem K."/>
            <person name="Panaccione D.G."/>
            <person name="Panstruga R."/>
            <person name="Place M."/>
            <person name="Proctor R.H."/>
            <person name="Prusky D."/>
            <person name="Rech G."/>
            <person name="Reinhardt R."/>
            <person name="Rollins J.A."/>
            <person name="Rounsley S."/>
            <person name="Schardl C.L."/>
            <person name="Schwartz D.C."/>
            <person name="Shenoy N."/>
            <person name="Shirasu K."/>
            <person name="Sikhakolli U.R."/>
            <person name="Stueber K."/>
            <person name="Sukno S.A."/>
            <person name="Sweigard J.A."/>
            <person name="Takano Y."/>
            <person name="Takahara H."/>
            <person name="Trail F."/>
            <person name="van der Does H.C."/>
            <person name="Voll L.M."/>
            <person name="Will I."/>
            <person name="Young S."/>
            <person name="Zeng Q."/>
            <person name="Zhang J."/>
            <person name="Zhou S."/>
            <person name="Dickman M.B."/>
            <person name="Schulze-Lefert P."/>
            <person name="Ver Loren van Themaat E."/>
            <person name="Ma L.-J."/>
            <person name="Vaillancourt L.J."/>
        </authorList>
    </citation>
    <scope>NUCLEOTIDE SEQUENCE [LARGE SCALE GENOMIC DNA]</scope>
    <source>
        <strain evidence="3">M1.001 / M2 / FGSC 10212</strain>
    </source>
</reference>
<dbReference type="Proteomes" id="UP000008782">
    <property type="component" value="Unassembled WGS sequence"/>
</dbReference>
<feature type="compositionally biased region" description="Basic and acidic residues" evidence="1">
    <location>
        <begin position="209"/>
        <end position="221"/>
    </location>
</feature>
<dbReference type="HOGENOM" id="CLU_1085911_0_0_1"/>
<feature type="region of interest" description="Disordered" evidence="1">
    <location>
        <begin position="1"/>
        <end position="165"/>
    </location>
</feature>
<sequence>MSNPKDNNLPVQPDELQEHNSLQPLTYIDVASEHSTSVTTPAGDGAPPESSAFVKDDALRTQEPETANDCNYGNIPSEMSSSLARGRAWYSDAQSQSSPEATGNQSGFTRSQTADNHRKSKTEFNSIPDEVVPVGLDMARSPGTGSQAHRKSSTEFGKIVAPGKSSPLHALTLSSTLILSPDAGLAKQPHVQDQAAALPPVVPKPHSAPGEKQDNGGRKADSQLWQKPEAQGSSQQLWR</sequence>
<evidence type="ECO:0000313" key="3">
    <source>
        <dbReference type="Proteomes" id="UP000008782"/>
    </source>
</evidence>
<dbReference type="AlphaFoldDB" id="E3QIJ2"/>
<dbReference type="RefSeq" id="XP_008094622.1">
    <property type="nucleotide sequence ID" value="XM_008096431.1"/>
</dbReference>
<feature type="compositionally biased region" description="Basic and acidic residues" evidence="1">
    <location>
        <begin position="54"/>
        <end position="63"/>
    </location>
</feature>
<dbReference type="eggNOG" id="ENOG502RP62">
    <property type="taxonomic scope" value="Eukaryota"/>
</dbReference>
<evidence type="ECO:0000256" key="1">
    <source>
        <dbReference type="SAM" id="MobiDB-lite"/>
    </source>
</evidence>
<proteinExistence type="predicted"/>
<feature type="compositionally biased region" description="Polar residues" evidence="1">
    <location>
        <begin position="1"/>
        <end position="10"/>
    </location>
</feature>
<feature type="compositionally biased region" description="Polar residues" evidence="1">
    <location>
        <begin position="92"/>
        <end position="114"/>
    </location>
</feature>
<evidence type="ECO:0000313" key="2">
    <source>
        <dbReference type="EMBL" id="EFQ30602.1"/>
    </source>
</evidence>
<dbReference type="EMBL" id="GG697350">
    <property type="protein sequence ID" value="EFQ30602.1"/>
    <property type="molecule type" value="Genomic_DNA"/>
</dbReference>
<dbReference type="GeneID" id="24411111"/>
<dbReference type="VEuPathDB" id="FungiDB:GLRG_05746"/>
<accession>E3QIJ2</accession>
<keyword evidence="3" id="KW-1185">Reference proteome</keyword>
<protein>
    <submittedName>
        <fullName evidence="2">Uncharacterized protein</fullName>
    </submittedName>
</protein>